<feature type="transmembrane region" description="Helical" evidence="7">
    <location>
        <begin position="95"/>
        <end position="115"/>
    </location>
</feature>
<comment type="caution">
    <text evidence="8">The sequence shown here is derived from an EMBL/GenBank/DDBJ whole genome shotgun (WGS) entry which is preliminary data.</text>
</comment>
<feature type="binding site" evidence="7">
    <location>
        <position position="141"/>
    </location>
    <ligand>
        <name>a 1,2-diacyl-sn-glycero-3-phospho-(1'-sn-glycerol)</name>
        <dbReference type="ChEBI" id="CHEBI:64716"/>
    </ligand>
</feature>
<keyword evidence="2 7" id="KW-1003">Cell membrane</keyword>
<dbReference type="Proteomes" id="UP000318509">
    <property type="component" value="Unassembled WGS sequence"/>
</dbReference>
<accession>A0A537K4P1</accession>
<comment type="function">
    <text evidence="7">Catalyzes the transfer of the diacylglyceryl group from phosphatidylglycerol to the sulfhydryl group of the N-terminal cysteine of a prolipoprotein, the first step in the formation of mature lipoproteins.</text>
</comment>
<evidence type="ECO:0000256" key="2">
    <source>
        <dbReference type="ARBA" id="ARBA00022475"/>
    </source>
</evidence>
<comment type="similarity">
    <text evidence="1 7">Belongs to the Lgt family.</text>
</comment>
<keyword evidence="5 7" id="KW-1133">Transmembrane helix</keyword>
<keyword evidence="6 7" id="KW-0472">Membrane</keyword>
<keyword evidence="4 7" id="KW-0812">Transmembrane</keyword>
<comment type="catalytic activity">
    <reaction evidence="7">
        <text>L-cysteinyl-[prolipoprotein] + a 1,2-diacyl-sn-glycero-3-phospho-(1'-sn-glycerol) = an S-1,2-diacyl-sn-glyceryl-L-cysteinyl-[prolipoprotein] + sn-glycerol 1-phosphate + H(+)</text>
        <dbReference type="Rhea" id="RHEA:56712"/>
        <dbReference type="Rhea" id="RHEA-COMP:14679"/>
        <dbReference type="Rhea" id="RHEA-COMP:14680"/>
        <dbReference type="ChEBI" id="CHEBI:15378"/>
        <dbReference type="ChEBI" id="CHEBI:29950"/>
        <dbReference type="ChEBI" id="CHEBI:57685"/>
        <dbReference type="ChEBI" id="CHEBI:64716"/>
        <dbReference type="ChEBI" id="CHEBI:140658"/>
        <dbReference type="EC" id="2.5.1.145"/>
    </reaction>
</comment>
<gene>
    <name evidence="7 8" type="primary">lgt</name>
    <name evidence="8" type="ORF">E6H00_05825</name>
</gene>
<dbReference type="NCBIfam" id="TIGR00544">
    <property type="entry name" value="lgt"/>
    <property type="match status" value="1"/>
</dbReference>
<dbReference type="GO" id="GO:0042158">
    <property type="term" value="P:lipoprotein biosynthetic process"/>
    <property type="evidence" value="ECO:0007669"/>
    <property type="project" value="UniProtKB-UniRule"/>
</dbReference>
<dbReference type="PANTHER" id="PTHR30589:SF0">
    <property type="entry name" value="PHOSPHATIDYLGLYCEROL--PROLIPOPROTEIN DIACYLGLYCERYL TRANSFERASE"/>
    <property type="match status" value="1"/>
</dbReference>
<dbReference type="UniPathway" id="UPA00664"/>
<dbReference type="GO" id="GO:0008961">
    <property type="term" value="F:phosphatidylglycerol-prolipoprotein diacylglyceryl transferase activity"/>
    <property type="evidence" value="ECO:0007669"/>
    <property type="project" value="UniProtKB-UniRule"/>
</dbReference>
<evidence type="ECO:0000256" key="6">
    <source>
        <dbReference type="ARBA" id="ARBA00023136"/>
    </source>
</evidence>
<name>A0A537K4P1_9BACT</name>
<reference evidence="8 9" key="1">
    <citation type="journal article" date="2019" name="Nat. Microbiol.">
        <title>Mediterranean grassland soil C-N compound turnover is dependent on rainfall and depth, and is mediated by genomically divergent microorganisms.</title>
        <authorList>
            <person name="Diamond S."/>
            <person name="Andeer P.F."/>
            <person name="Li Z."/>
            <person name="Crits-Christoph A."/>
            <person name="Burstein D."/>
            <person name="Anantharaman K."/>
            <person name="Lane K.R."/>
            <person name="Thomas B.C."/>
            <person name="Pan C."/>
            <person name="Northen T.R."/>
            <person name="Banfield J.F."/>
        </authorList>
    </citation>
    <scope>NUCLEOTIDE SEQUENCE [LARGE SCALE GENOMIC DNA]</scope>
    <source>
        <strain evidence="8">NP_3</strain>
    </source>
</reference>
<dbReference type="GO" id="GO:0005886">
    <property type="term" value="C:plasma membrane"/>
    <property type="evidence" value="ECO:0007669"/>
    <property type="project" value="UniProtKB-SubCell"/>
</dbReference>
<keyword evidence="3 7" id="KW-0808">Transferase</keyword>
<feature type="transmembrane region" description="Helical" evidence="7">
    <location>
        <begin position="23"/>
        <end position="42"/>
    </location>
</feature>
<dbReference type="HAMAP" id="MF_01147">
    <property type="entry name" value="Lgt"/>
    <property type="match status" value="1"/>
</dbReference>
<comment type="subcellular location">
    <subcellularLocation>
        <location evidence="7">Cell membrane</location>
        <topology evidence="7">Multi-pass membrane protein</topology>
    </subcellularLocation>
</comment>
<evidence type="ECO:0000256" key="1">
    <source>
        <dbReference type="ARBA" id="ARBA00007150"/>
    </source>
</evidence>
<dbReference type="Pfam" id="PF01790">
    <property type="entry name" value="LGT"/>
    <property type="match status" value="1"/>
</dbReference>
<dbReference type="InterPro" id="IPR001640">
    <property type="entry name" value="Lgt"/>
</dbReference>
<evidence type="ECO:0000313" key="8">
    <source>
        <dbReference type="EMBL" id="TMI90739.1"/>
    </source>
</evidence>
<evidence type="ECO:0000256" key="7">
    <source>
        <dbReference type="HAMAP-Rule" id="MF_01147"/>
    </source>
</evidence>
<keyword evidence="8" id="KW-0449">Lipoprotein</keyword>
<dbReference type="EMBL" id="VBAK01000107">
    <property type="protein sequence ID" value="TMI90739.1"/>
    <property type="molecule type" value="Genomic_DNA"/>
</dbReference>
<feature type="transmembrane region" description="Helical" evidence="7">
    <location>
        <begin position="200"/>
        <end position="217"/>
    </location>
</feature>
<sequence length="256" mass="27553">MHPVLVRLGPLALGAFKIGPLLLRWYGAMMALAILLAVPLSARMGEQFGIPRTLVVDSLAVPLMATLLAGARAGYVVSHFQEFAGDPLAAVRPPFAGLASHGAIAVGLAFLAVWSRRHRVPLWRVTDAITPAILVAIILVRWGNFMNGELYGDPTGLPWGVVFPGVPGGPRHPLQLYEMAGTAIILAWALAAAGRRPFDGFLFWSAMAASSTLRFLLDLLRGEDRTVLFLTWGQMAALVLIVGGAWFVWSRRGISP</sequence>
<proteinExistence type="inferred from homology"/>
<feature type="transmembrane region" description="Helical" evidence="7">
    <location>
        <begin position="54"/>
        <end position="75"/>
    </location>
</feature>
<dbReference type="EC" id="2.5.1.145" evidence="7"/>
<feature type="transmembrane region" description="Helical" evidence="7">
    <location>
        <begin position="122"/>
        <end position="142"/>
    </location>
</feature>
<comment type="pathway">
    <text evidence="7">Protein modification; lipoprotein biosynthesis (diacylglyceryl transfer).</text>
</comment>
<evidence type="ECO:0000256" key="5">
    <source>
        <dbReference type="ARBA" id="ARBA00022989"/>
    </source>
</evidence>
<dbReference type="AlphaFoldDB" id="A0A537K4P1"/>
<feature type="transmembrane region" description="Helical" evidence="7">
    <location>
        <begin position="229"/>
        <end position="249"/>
    </location>
</feature>
<feature type="transmembrane region" description="Helical" evidence="7">
    <location>
        <begin position="174"/>
        <end position="193"/>
    </location>
</feature>
<evidence type="ECO:0000313" key="9">
    <source>
        <dbReference type="Proteomes" id="UP000318509"/>
    </source>
</evidence>
<evidence type="ECO:0000256" key="3">
    <source>
        <dbReference type="ARBA" id="ARBA00022679"/>
    </source>
</evidence>
<organism evidence="8 9">
    <name type="scientific">Candidatus Segetimicrobium genomatis</name>
    <dbReference type="NCBI Taxonomy" id="2569760"/>
    <lineage>
        <taxon>Bacteria</taxon>
        <taxon>Bacillati</taxon>
        <taxon>Candidatus Sysuimicrobiota</taxon>
        <taxon>Candidatus Sysuimicrobiia</taxon>
        <taxon>Candidatus Sysuimicrobiales</taxon>
        <taxon>Candidatus Segetimicrobiaceae</taxon>
        <taxon>Candidatus Segetimicrobium</taxon>
    </lineage>
</organism>
<dbReference type="PANTHER" id="PTHR30589">
    <property type="entry name" value="PROLIPOPROTEIN DIACYLGLYCERYL TRANSFERASE"/>
    <property type="match status" value="1"/>
</dbReference>
<evidence type="ECO:0000256" key="4">
    <source>
        <dbReference type="ARBA" id="ARBA00022692"/>
    </source>
</evidence>
<protein>
    <recommendedName>
        <fullName evidence="7">Phosphatidylglycerol--prolipoprotein diacylglyceryl transferase</fullName>
        <ecNumber evidence="7">2.5.1.145</ecNumber>
    </recommendedName>
</protein>